<dbReference type="WBParaSite" id="EEL_0000007201-mRNA-1">
    <property type="protein sequence ID" value="EEL_0000007201-mRNA-1"/>
    <property type="gene ID" value="EEL_0000007201"/>
</dbReference>
<evidence type="ECO:0000313" key="2">
    <source>
        <dbReference type="Proteomes" id="UP000050640"/>
    </source>
</evidence>
<dbReference type="InterPro" id="IPR050111">
    <property type="entry name" value="C-type_lectin/snaclec_domain"/>
</dbReference>
<dbReference type="InterPro" id="IPR001304">
    <property type="entry name" value="C-type_lectin-like"/>
</dbReference>
<organism evidence="2 3">
    <name type="scientific">Elaeophora elaphi</name>
    <dbReference type="NCBI Taxonomy" id="1147741"/>
    <lineage>
        <taxon>Eukaryota</taxon>
        <taxon>Metazoa</taxon>
        <taxon>Ecdysozoa</taxon>
        <taxon>Nematoda</taxon>
        <taxon>Chromadorea</taxon>
        <taxon>Rhabditida</taxon>
        <taxon>Spirurina</taxon>
        <taxon>Spiruromorpha</taxon>
        <taxon>Filarioidea</taxon>
        <taxon>Onchocercidae</taxon>
        <taxon>Elaeophora</taxon>
    </lineage>
</organism>
<dbReference type="SUPFAM" id="SSF56436">
    <property type="entry name" value="C-type lectin-like"/>
    <property type="match status" value="1"/>
</dbReference>
<dbReference type="STRING" id="1147741.A0A0R3RFE0"/>
<dbReference type="Gene3D" id="3.10.100.10">
    <property type="entry name" value="Mannose-Binding Protein A, subunit A"/>
    <property type="match status" value="1"/>
</dbReference>
<reference evidence="3" key="1">
    <citation type="submission" date="2017-02" db="UniProtKB">
        <authorList>
            <consortium name="WormBaseParasite"/>
        </authorList>
    </citation>
    <scope>IDENTIFICATION</scope>
</reference>
<dbReference type="InterPro" id="IPR016187">
    <property type="entry name" value="CTDL_fold"/>
</dbReference>
<feature type="domain" description="C-type lectin" evidence="1">
    <location>
        <begin position="48"/>
        <end position="155"/>
    </location>
</feature>
<dbReference type="Proteomes" id="UP000050640">
    <property type="component" value="Unplaced"/>
</dbReference>
<name>A0A0R3RFE0_9BILA</name>
<dbReference type="SMART" id="SM00034">
    <property type="entry name" value="CLECT"/>
    <property type="match status" value="1"/>
</dbReference>
<dbReference type="PROSITE" id="PS50041">
    <property type="entry name" value="C_TYPE_LECTIN_2"/>
    <property type="match status" value="1"/>
</dbReference>
<keyword evidence="2" id="KW-1185">Reference proteome</keyword>
<dbReference type="CDD" id="cd00037">
    <property type="entry name" value="CLECT"/>
    <property type="match status" value="1"/>
</dbReference>
<evidence type="ECO:0000259" key="1">
    <source>
        <dbReference type="PROSITE" id="PS50041"/>
    </source>
</evidence>
<dbReference type="AlphaFoldDB" id="A0A0R3RFE0"/>
<dbReference type="PANTHER" id="PTHR22803">
    <property type="entry name" value="MANNOSE, PHOSPHOLIPASE, LECTIN RECEPTOR RELATED"/>
    <property type="match status" value="1"/>
</dbReference>
<dbReference type="InterPro" id="IPR016186">
    <property type="entry name" value="C-type_lectin-like/link_sf"/>
</dbReference>
<accession>A0A0R3RFE0</accession>
<dbReference type="Pfam" id="PF00059">
    <property type="entry name" value="Lectin_C"/>
    <property type="match status" value="1"/>
</dbReference>
<protein>
    <submittedName>
        <fullName evidence="3">C-type lectin domain-containing protein</fullName>
    </submittedName>
</protein>
<evidence type="ECO:0000313" key="3">
    <source>
        <dbReference type="WBParaSite" id="EEL_0000007201-mRNA-1"/>
    </source>
</evidence>
<proteinExistence type="predicted"/>
<sequence>MNLEKRCEKSNISDNCKREMFAQKNGNIFLKQILVISWHGQNSTSHRNALAVCAAQNSFLTSIINSAEMEFISEIYYNSCVKFTGKFAELAGNDTYLIGLLKDGNEWYWIDNYTELNYTNWRILEPNGCCGTNVKCAAANWNGMTDGQWNDIDCEDIPSANFVCKKSL</sequence>